<dbReference type="GO" id="GO:0017136">
    <property type="term" value="F:histone deacetylase activity, NAD-dependent"/>
    <property type="evidence" value="ECO:0007669"/>
    <property type="project" value="TreeGrafter"/>
</dbReference>
<dbReference type="Gene3D" id="3.40.50.1220">
    <property type="entry name" value="TPP-binding domain"/>
    <property type="match status" value="1"/>
</dbReference>
<keyword evidence="2 5" id="KW-0479">Metal-binding</keyword>
<dbReference type="GO" id="GO:0070403">
    <property type="term" value="F:NAD+ binding"/>
    <property type="evidence" value="ECO:0007669"/>
    <property type="project" value="UniProtKB-UniRule"/>
</dbReference>
<dbReference type="InterPro" id="IPR026587">
    <property type="entry name" value="Sirtuin_class_II"/>
</dbReference>
<comment type="subcellular location">
    <subcellularLocation>
        <location evidence="5">Cytoplasm</location>
    </subcellularLocation>
</comment>
<dbReference type="InParanoid" id="H8MFL5"/>
<accession>H8MFL5</accession>
<keyword evidence="5" id="KW-0963">Cytoplasm</keyword>
<feature type="binding site" evidence="5 6">
    <location>
        <position position="190"/>
    </location>
    <ligand>
        <name>Zn(2+)</name>
        <dbReference type="ChEBI" id="CHEBI:29105"/>
    </ligand>
</feature>
<evidence type="ECO:0000256" key="5">
    <source>
        <dbReference type="HAMAP-Rule" id="MF_01967"/>
    </source>
</evidence>
<feature type="binding site" evidence="5">
    <location>
        <begin position="113"/>
        <end position="116"/>
    </location>
    <ligand>
        <name>NAD(+)</name>
        <dbReference type="ChEBI" id="CHEBI:57540"/>
    </ligand>
</feature>
<dbReference type="Gene3D" id="3.30.1600.10">
    <property type="entry name" value="SIR2/SIRT2 'Small Domain"/>
    <property type="match status" value="1"/>
</dbReference>
<dbReference type="EMBL" id="CP003389">
    <property type="protein sequence ID" value="AFE08391.1"/>
    <property type="molecule type" value="Genomic_DNA"/>
</dbReference>
<reference evidence="8 9" key="1">
    <citation type="journal article" date="2012" name="J. Bacteriol.">
        <title>Complete Genome Sequence of the Fruiting Myxobacterium Corallococcus coralloides DSM 2259.</title>
        <authorList>
            <person name="Huntley S."/>
            <person name="Zhang Y."/>
            <person name="Treuner-Lange A."/>
            <person name="Kneip S."/>
            <person name="Sensen C.W."/>
            <person name="Sogaard-Andersen L."/>
        </authorList>
    </citation>
    <scope>NUCLEOTIDE SEQUENCE [LARGE SCALE GENOMIC DNA]</scope>
    <source>
        <strain evidence="9">ATCC 25202 / DSM 2259 / NBRC 100086 / M2</strain>
    </source>
</reference>
<dbReference type="SUPFAM" id="SSF52467">
    <property type="entry name" value="DHS-like NAD/FAD-binding domain"/>
    <property type="match status" value="1"/>
</dbReference>
<feature type="binding site" evidence="5">
    <location>
        <begin position="230"/>
        <end position="232"/>
    </location>
    <ligand>
        <name>NAD(+)</name>
        <dbReference type="ChEBI" id="CHEBI:57540"/>
    </ligand>
</feature>
<dbReference type="NCBIfam" id="NF003738">
    <property type="entry name" value="PRK05333.1"/>
    <property type="match status" value="1"/>
</dbReference>
<evidence type="ECO:0000256" key="6">
    <source>
        <dbReference type="PROSITE-ProRule" id="PRU00236"/>
    </source>
</evidence>
<evidence type="ECO:0000256" key="1">
    <source>
        <dbReference type="ARBA" id="ARBA00022679"/>
    </source>
</evidence>
<evidence type="ECO:0000313" key="8">
    <source>
        <dbReference type="EMBL" id="AFE08391.1"/>
    </source>
</evidence>
<comment type="cofactor">
    <cofactor evidence="5">
        <name>Zn(2+)</name>
        <dbReference type="ChEBI" id="CHEBI:29105"/>
    </cofactor>
    <text evidence="5">Binds 1 zinc ion per subunit.</text>
</comment>
<feature type="binding site" evidence="5">
    <location>
        <begin position="256"/>
        <end position="258"/>
    </location>
    <ligand>
        <name>NAD(+)</name>
        <dbReference type="ChEBI" id="CHEBI:57540"/>
    </ligand>
</feature>
<keyword evidence="3 5" id="KW-0862">Zinc</keyword>
<keyword evidence="9" id="KW-1185">Reference proteome</keyword>
<feature type="binding site" evidence="5">
    <location>
        <position position="274"/>
    </location>
    <ligand>
        <name>NAD(+)</name>
        <dbReference type="ChEBI" id="CHEBI:57540"/>
    </ligand>
</feature>
<dbReference type="GO" id="GO:0008270">
    <property type="term" value="F:zinc ion binding"/>
    <property type="evidence" value="ECO:0007669"/>
    <property type="project" value="UniProtKB-UniRule"/>
</dbReference>
<proteinExistence type="inferred from homology"/>
<dbReference type="KEGG" id="ccx:COCOR_05745"/>
<feature type="active site" description="Proton acceptor" evidence="5 6">
    <location>
        <position position="131"/>
    </location>
</feature>
<evidence type="ECO:0000313" key="9">
    <source>
        <dbReference type="Proteomes" id="UP000007587"/>
    </source>
</evidence>
<sequence>MTLLSDSPVAALPPEAGVDALAKLLRGRRVVVLTGAGISTESGIPDYRGPETRHKVRNPIQHREFLHQPEVRQRYWARSLLGWPRFTTARPNDGHFALVALEKAGVVPGLITQNVDGLHSAAGSERVLELHGALSRVRCLACGAHEPRASLQARMLGLNPGFAHTVVELRPDGDAELSQEAVEGFRVPACTRCGGTLKPDVVFFGDNVAAPLVQDAFALVEEGDALLVVGSSLTVYSGYRFVTRAAERHMPIGILNIGESRGDGLADVRVEARAGEVLPRLAQALTRS</sequence>
<dbReference type="STRING" id="1144275.COCOR_05745"/>
<comment type="caution">
    <text evidence="5">Lacks conserved residue(s) required for the propagation of feature annotation.</text>
</comment>
<comment type="function">
    <text evidence="5">NAD-dependent protein deacetylase which modulates the activities of several enzymes which are inactive in their acetylated form.</text>
</comment>
<dbReference type="EC" id="2.3.1.286" evidence="5"/>
<feature type="binding site" evidence="5 6">
    <location>
        <position position="139"/>
    </location>
    <ligand>
        <name>Zn(2+)</name>
        <dbReference type="ChEBI" id="CHEBI:29105"/>
    </ligand>
</feature>
<keyword evidence="1 5" id="KW-0808">Transferase</keyword>
<feature type="binding site" evidence="5 6">
    <location>
        <position position="142"/>
    </location>
    <ligand>
        <name>Zn(2+)</name>
        <dbReference type="ChEBI" id="CHEBI:29105"/>
    </ligand>
</feature>
<dbReference type="eggNOG" id="COG0846">
    <property type="taxonomic scope" value="Bacteria"/>
</dbReference>
<dbReference type="AlphaFoldDB" id="H8MFL5"/>
<organism evidence="8 9">
    <name type="scientific">Corallococcus coralloides (strain ATCC 25202 / DSM 2259 / NBRC 100086 / M2)</name>
    <name type="common">Myxococcus coralloides</name>
    <dbReference type="NCBI Taxonomy" id="1144275"/>
    <lineage>
        <taxon>Bacteria</taxon>
        <taxon>Pseudomonadati</taxon>
        <taxon>Myxococcota</taxon>
        <taxon>Myxococcia</taxon>
        <taxon>Myxococcales</taxon>
        <taxon>Cystobacterineae</taxon>
        <taxon>Myxococcaceae</taxon>
        <taxon>Corallococcus</taxon>
    </lineage>
</organism>
<evidence type="ECO:0000256" key="4">
    <source>
        <dbReference type="ARBA" id="ARBA00023027"/>
    </source>
</evidence>
<dbReference type="Pfam" id="PF02146">
    <property type="entry name" value="SIR2"/>
    <property type="match status" value="1"/>
</dbReference>
<gene>
    <name evidence="8" type="primary">cobB2</name>
    <name evidence="5" type="synonym">cobB</name>
    <name evidence="8" type="ordered locus">COCOR_05745</name>
</gene>
<feature type="domain" description="Deacetylase sirtuin-type" evidence="7">
    <location>
        <begin position="10"/>
        <end position="288"/>
    </location>
</feature>
<dbReference type="PANTHER" id="PTHR11085">
    <property type="entry name" value="NAD-DEPENDENT PROTEIN DEACYLASE SIRTUIN-5, MITOCHONDRIAL-RELATED"/>
    <property type="match status" value="1"/>
</dbReference>
<evidence type="ECO:0000259" key="7">
    <source>
        <dbReference type="PROSITE" id="PS50305"/>
    </source>
</evidence>
<comment type="similarity">
    <text evidence="5">Belongs to the sirtuin family. Class II subfamily.</text>
</comment>
<dbReference type="PANTHER" id="PTHR11085:SF10">
    <property type="entry name" value="NAD-DEPENDENT PROTEIN DEACYLASE SIRTUIN-5, MITOCHONDRIAL-RELATED"/>
    <property type="match status" value="1"/>
</dbReference>
<evidence type="ECO:0000256" key="3">
    <source>
        <dbReference type="ARBA" id="ARBA00022833"/>
    </source>
</evidence>
<dbReference type="RefSeq" id="WP_014398533.1">
    <property type="nucleotide sequence ID" value="NC_017030.1"/>
</dbReference>
<reference evidence="9" key="2">
    <citation type="submission" date="2012-03" db="EMBL/GenBank/DDBJ databases">
        <title>Genome sequence of the fruiting myxobacterium Corallococcus coralloides DSM 2259.</title>
        <authorList>
            <person name="Huntley S."/>
            <person name="Zhang Y."/>
            <person name="Treuner-Lange A."/>
            <person name="Sensen C.W."/>
            <person name="Sogaard-Andersen L."/>
        </authorList>
    </citation>
    <scope>NUCLEOTIDE SEQUENCE [LARGE SCALE GENOMIC DNA]</scope>
    <source>
        <strain evidence="9">ATCC 25202 / DSM 2259 / NBRC 100086 / M2</strain>
    </source>
</reference>
<dbReference type="HOGENOM" id="CLU_023643_3_2_7"/>
<dbReference type="HAMAP" id="MF_01967">
    <property type="entry name" value="Sirtuin_ClassII"/>
    <property type="match status" value="1"/>
</dbReference>
<dbReference type="InterPro" id="IPR050134">
    <property type="entry name" value="NAD-dep_sirtuin_deacylases"/>
</dbReference>
<dbReference type="InterPro" id="IPR026590">
    <property type="entry name" value="Ssirtuin_cat_dom"/>
</dbReference>
<dbReference type="GO" id="GO:0005737">
    <property type="term" value="C:cytoplasm"/>
    <property type="evidence" value="ECO:0007669"/>
    <property type="project" value="UniProtKB-SubCell"/>
</dbReference>
<dbReference type="InterPro" id="IPR003000">
    <property type="entry name" value="Sirtuin"/>
</dbReference>
<dbReference type="Proteomes" id="UP000007587">
    <property type="component" value="Chromosome"/>
</dbReference>
<name>H8MFL5_CORCM</name>
<feature type="binding site" evidence="5 6">
    <location>
        <position position="193"/>
    </location>
    <ligand>
        <name>Zn(2+)</name>
        <dbReference type="ChEBI" id="CHEBI:29105"/>
    </ligand>
</feature>
<dbReference type="PROSITE" id="PS50305">
    <property type="entry name" value="SIRTUIN"/>
    <property type="match status" value="1"/>
</dbReference>
<evidence type="ECO:0000256" key="2">
    <source>
        <dbReference type="ARBA" id="ARBA00022723"/>
    </source>
</evidence>
<dbReference type="FunCoup" id="H8MFL5">
    <property type="interactions" value="422"/>
</dbReference>
<dbReference type="InterPro" id="IPR029035">
    <property type="entry name" value="DHS-like_NAD/FAD-binding_dom"/>
</dbReference>
<comment type="catalytic activity">
    <reaction evidence="5">
        <text>N(6)-acetyl-L-lysyl-[protein] + NAD(+) + H2O = 2''-O-acetyl-ADP-D-ribose + nicotinamide + L-lysyl-[protein]</text>
        <dbReference type="Rhea" id="RHEA:43636"/>
        <dbReference type="Rhea" id="RHEA-COMP:9752"/>
        <dbReference type="Rhea" id="RHEA-COMP:10731"/>
        <dbReference type="ChEBI" id="CHEBI:15377"/>
        <dbReference type="ChEBI" id="CHEBI:17154"/>
        <dbReference type="ChEBI" id="CHEBI:29969"/>
        <dbReference type="ChEBI" id="CHEBI:57540"/>
        <dbReference type="ChEBI" id="CHEBI:61930"/>
        <dbReference type="ChEBI" id="CHEBI:83767"/>
        <dbReference type="EC" id="2.3.1.286"/>
    </reaction>
</comment>
<dbReference type="InterPro" id="IPR026591">
    <property type="entry name" value="Sirtuin_cat_small_dom_sf"/>
</dbReference>
<dbReference type="OrthoDB" id="9800582at2"/>
<protein>
    <recommendedName>
        <fullName evidence="5">NAD-dependent protein deacetylase</fullName>
        <ecNumber evidence="5">2.3.1.286</ecNumber>
    </recommendedName>
    <alternativeName>
        <fullName evidence="5">Regulatory protein SIR2 homolog</fullName>
    </alternativeName>
</protein>
<keyword evidence="4 5" id="KW-0520">NAD</keyword>